<feature type="compositionally biased region" description="Polar residues" evidence="1">
    <location>
        <begin position="355"/>
        <end position="364"/>
    </location>
</feature>
<comment type="caution">
    <text evidence="4">The sequence shown here is derived from an EMBL/GenBank/DDBJ whole genome shotgun (WGS) entry which is preliminary data.</text>
</comment>
<dbReference type="InterPro" id="IPR011990">
    <property type="entry name" value="TPR-like_helical_dom_sf"/>
</dbReference>
<dbReference type="Gene3D" id="1.25.40.10">
    <property type="entry name" value="Tetratricopeptide repeat domain"/>
    <property type="match status" value="1"/>
</dbReference>
<dbReference type="InterPro" id="IPR019734">
    <property type="entry name" value="TPR_rpt"/>
</dbReference>
<feature type="region of interest" description="Disordered" evidence="1">
    <location>
        <begin position="1"/>
        <end position="20"/>
    </location>
</feature>
<proteinExistence type="predicted"/>
<accession>A0A956SBJ5</accession>
<evidence type="ECO:0000313" key="5">
    <source>
        <dbReference type="Proteomes" id="UP000739538"/>
    </source>
</evidence>
<name>A0A956SBJ5_UNCEI</name>
<dbReference type="Pfam" id="PF11741">
    <property type="entry name" value="AMIN"/>
    <property type="match status" value="1"/>
</dbReference>
<feature type="transmembrane region" description="Helical" evidence="2">
    <location>
        <begin position="54"/>
        <end position="79"/>
    </location>
</feature>
<gene>
    <name evidence="4" type="ORF">KDA27_01555</name>
</gene>
<dbReference type="Proteomes" id="UP000739538">
    <property type="component" value="Unassembled WGS sequence"/>
</dbReference>
<protein>
    <submittedName>
        <fullName evidence="4">AMIN domain-containing protein</fullName>
    </submittedName>
</protein>
<feature type="region of interest" description="Disordered" evidence="1">
    <location>
        <begin position="226"/>
        <end position="480"/>
    </location>
</feature>
<dbReference type="Pfam" id="PF13174">
    <property type="entry name" value="TPR_6"/>
    <property type="match status" value="1"/>
</dbReference>
<feature type="compositionally biased region" description="Low complexity" evidence="1">
    <location>
        <begin position="237"/>
        <end position="250"/>
    </location>
</feature>
<evidence type="ECO:0000313" key="4">
    <source>
        <dbReference type="EMBL" id="MCA9754460.1"/>
    </source>
</evidence>
<feature type="compositionally biased region" description="Basic and acidic residues" evidence="1">
    <location>
        <begin position="468"/>
        <end position="480"/>
    </location>
</feature>
<evidence type="ECO:0000259" key="3">
    <source>
        <dbReference type="Pfam" id="PF11741"/>
    </source>
</evidence>
<feature type="domain" description="AMIN" evidence="3">
    <location>
        <begin position="101"/>
        <end position="189"/>
    </location>
</feature>
<keyword evidence="2" id="KW-0812">Transmembrane</keyword>
<keyword evidence="2" id="KW-1133">Transmembrane helix</keyword>
<organism evidence="4 5">
    <name type="scientific">Eiseniibacteriota bacterium</name>
    <dbReference type="NCBI Taxonomy" id="2212470"/>
    <lineage>
        <taxon>Bacteria</taxon>
        <taxon>Candidatus Eiseniibacteriota</taxon>
    </lineage>
</organism>
<feature type="compositionally biased region" description="Basic and acidic residues" evidence="1">
    <location>
        <begin position="367"/>
        <end position="402"/>
    </location>
</feature>
<dbReference type="AlphaFoldDB" id="A0A956SBJ5"/>
<reference evidence="4" key="1">
    <citation type="submission" date="2020-04" db="EMBL/GenBank/DDBJ databases">
        <authorList>
            <person name="Zhang T."/>
        </authorList>
    </citation>
    <scope>NUCLEOTIDE SEQUENCE</scope>
    <source>
        <strain evidence="4">HKST-UBA02</strain>
    </source>
</reference>
<dbReference type="SUPFAM" id="SSF48452">
    <property type="entry name" value="TPR-like"/>
    <property type="match status" value="1"/>
</dbReference>
<dbReference type="EMBL" id="JAGQHS010000004">
    <property type="protein sequence ID" value="MCA9754460.1"/>
    <property type="molecule type" value="Genomic_DNA"/>
</dbReference>
<evidence type="ECO:0000256" key="1">
    <source>
        <dbReference type="SAM" id="MobiDB-lite"/>
    </source>
</evidence>
<feature type="compositionally biased region" description="Basic and acidic residues" evidence="1">
    <location>
        <begin position="410"/>
        <end position="430"/>
    </location>
</feature>
<evidence type="ECO:0000256" key="2">
    <source>
        <dbReference type="SAM" id="Phobius"/>
    </source>
</evidence>
<dbReference type="Gene3D" id="2.60.40.3500">
    <property type="match status" value="1"/>
</dbReference>
<sequence>MQLETVPEGTHGRGPKDGSVSRIESFFVGAHRVRRAVGIPAAQRGRISRRLSHVMLSSLLVVGLLGGALTGLLTGLPIATALVSDARAEIPGPKYEIDDVRFQQEGDWFVLAVPTQAAWAHWTLANPPRIIVDFADAVSVLPEAPGLFEIEMDHGPVKIFRTSQFSNSPLDRRVRMTVELDAITAYEARRVGEEIRIYIEAPGAKGDTARLTADGFFEGGAAVAPQTPAREEMAQQEAPKSAPKESAAPKQETKSDDHASAVDHAKADRATADDHAEADAQEAADDHATAKDHAVGTDHGKVETPAGTDQAENDPAQSSGHTTAAGRAKSEGTPDDLAGISDPVPLPGPDPMASTRASGSSDATRQWAERLGKAARGTDHVEEDAHATDDAPGTEDSHDSADAHGTNSEAKADDQASADTHGDADPHANADTHGQGGTHADPASAEAPDEPEHDLASAEDVPPAVDPYAKDLAPKKEIGDDDIAKMRSTLEELLGKKNVDNVTETSRGEVLSEDELRERLKEQEFPEEEWEDWQDFDEASDIESPDSLRTRRASILLKAAIADWMRGDHEGAVKRADRCRRFYGNYDGGLQAGLLLRETYLMTGREALAASVRGVPEYPDTAFFKQGFFEKLLSAYYDAGDDELLLDRMEYWGPVYPDGTWYPHYHYLLGRDAFIARDVPRAEDHLSRLSLHDPGGDAAFLMRARLADEAENVTDALVLYRELAKGADGVYALRGLVRSADLEFQSGRITVARDIYRDVLKKDPPTDEKAWALYQMANCALLAGDETTARKTYEALTSEMPETYWSQMAVERLQSFEWGGDVARRIEEMRNP</sequence>
<feature type="compositionally biased region" description="Basic and acidic residues" evidence="1">
    <location>
        <begin position="251"/>
        <end position="302"/>
    </location>
</feature>
<reference evidence="4" key="2">
    <citation type="journal article" date="2021" name="Microbiome">
        <title>Successional dynamics and alternative stable states in a saline activated sludge microbial community over 9 years.</title>
        <authorList>
            <person name="Wang Y."/>
            <person name="Ye J."/>
            <person name="Ju F."/>
            <person name="Liu L."/>
            <person name="Boyd J.A."/>
            <person name="Deng Y."/>
            <person name="Parks D.H."/>
            <person name="Jiang X."/>
            <person name="Yin X."/>
            <person name="Woodcroft B.J."/>
            <person name="Tyson G.W."/>
            <person name="Hugenholtz P."/>
            <person name="Polz M.F."/>
            <person name="Zhang T."/>
        </authorList>
    </citation>
    <scope>NUCLEOTIDE SEQUENCE</scope>
    <source>
        <strain evidence="4">HKST-UBA02</strain>
    </source>
</reference>
<keyword evidence="2" id="KW-0472">Membrane</keyword>
<dbReference type="InterPro" id="IPR021731">
    <property type="entry name" value="AMIN_dom"/>
</dbReference>